<dbReference type="PANTHER" id="PTHR42711">
    <property type="entry name" value="ABC TRANSPORTER ATP-BINDING PROTEIN"/>
    <property type="match status" value="1"/>
</dbReference>
<dbReference type="SMART" id="SM00382">
    <property type="entry name" value="AAA"/>
    <property type="match status" value="1"/>
</dbReference>
<dbReference type="Gene3D" id="3.40.50.300">
    <property type="entry name" value="P-loop containing nucleotide triphosphate hydrolases"/>
    <property type="match status" value="1"/>
</dbReference>
<name>A0ABM8BEU0_9LACO</name>
<gene>
    <name evidence="5" type="ORF">KIM322_00170</name>
</gene>
<dbReference type="EMBL" id="AP026803">
    <property type="protein sequence ID" value="BDR59756.1"/>
    <property type="molecule type" value="Genomic_DNA"/>
</dbReference>
<dbReference type="RefSeq" id="WP_317637489.1">
    <property type="nucleotide sequence ID" value="NZ_AP026803.1"/>
</dbReference>
<dbReference type="PANTHER" id="PTHR42711:SF4">
    <property type="entry name" value="ABC TRANSPORTER RELATED"/>
    <property type="match status" value="1"/>
</dbReference>
<evidence type="ECO:0000313" key="6">
    <source>
        <dbReference type="Proteomes" id="UP001321741"/>
    </source>
</evidence>
<dbReference type="InterPro" id="IPR003593">
    <property type="entry name" value="AAA+_ATPase"/>
</dbReference>
<dbReference type="Pfam" id="PF00005">
    <property type="entry name" value="ABC_tran"/>
    <property type="match status" value="1"/>
</dbReference>
<dbReference type="SUPFAM" id="SSF52540">
    <property type="entry name" value="P-loop containing nucleoside triphosphate hydrolases"/>
    <property type="match status" value="1"/>
</dbReference>
<dbReference type="InterPro" id="IPR050763">
    <property type="entry name" value="ABC_transporter_ATP-binding"/>
</dbReference>
<reference evidence="5 6" key="1">
    <citation type="journal article" date="2023" name="Microbiol. Spectr.">
        <title>Symbiosis of Carpenter Bees with Uncharacterized Lactic Acid Bacteria Showing NAD Auxotrophy.</title>
        <authorList>
            <person name="Kawasaki S."/>
            <person name="Ozawa K."/>
            <person name="Mori T."/>
            <person name="Yamamoto A."/>
            <person name="Ito M."/>
            <person name="Ohkuma M."/>
            <person name="Sakamoto M."/>
            <person name="Matsutani M."/>
        </authorList>
    </citation>
    <scope>NUCLEOTIDE SEQUENCE [LARGE SCALE GENOMIC DNA]</scope>
    <source>
        <strain evidence="5 6">Kim32-2</strain>
    </source>
</reference>
<dbReference type="Proteomes" id="UP001321741">
    <property type="component" value="Chromosome"/>
</dbReference>
<feature type="domain" description="ABC transporter" evidence="4">
    <location>
        <begin position="22"/>
        <end position="255"/>
    </location>
</feature>
<evidence type="ECO:0000313" key="5">
    <source>
        <dbReference type="EMBL" id="BDR59756.1"/>
    </source>
</evidence>
<keyword evidence="6" id="KW-1185">Reference proteome</keyword>
<evidence type="ECO:0000256" key="3">
    <source>
        <dbReference type="ARBA" id="ARBA00022840"/>
    </source>
</evidence>
<sequence>MINIKVISYSYKTFEKNSGLHGTIKDFFHREKVYVSALKKVNLNIKDGEVVGLIGPNGAGKTTLVKVLTGILSPTNGQVVIDGIFPDSHDKKMLANIGVLFGQKSQLSWDLPPIDTLNMLGSIYNIDVNDFDARLSELSNMLNAKDILRTPTRNLSLGQRVKCDLICSLIHNPKYLFLDEPTLGLDLVTQESIYNFLRKLNQVNGTTIIITSHNMRDIEAVTKRLLILAKGKIIFDGSIKSLPVNVNEYKKFCVRLYDGKKEQIEENISADNLSKTLKSIDPKQIISISREGVSVEELILKIYKNQEF</sequence>
<evidence type="ECO:0000256" key="1">
    <source>
        <dbReference type="ARBA" id="ARBA00022448"/>
    </source>
</evidence>
<dbReference type="GO" id="GO:0005524">
    <property type="term" value="F:ATP binding"/>
    <property type="evidence" value="ECO:0007669"/>
    <property type="project" value="UniProtKB-KW"/>
</dbReference>
<keyword evidence="2" id="KW-0547">Nucleotide-binding</keyword>
<accession>A0ABM8BEU0</accession>
<proteinExistence type="predicted"/>
<protein>
    <submittedName>
        <fullName evidence="5">ABC transporter ATP-binding protein</fullName>
    </submittedName>
</protein>
<evidence type="ECO:0000256" key="2">
    <source>
        <dbReference type="ARBA" id="ARBA00022741"/>
    </source>
</evidence>
<keyword evidence="1" id="KW-0813">Transport</keyword>
<keyword evidence="3 5" id="KW-0067">ATP-binding</keyword>
<dbReference type="PROSITE" id="PS50893">
    <property type="entry name" value="ABC_TRANSPORTER_2"/>
    <property type="match status" value="1"/>
</dbReference>
<evidence type="ECO:0000259" key="4">
    <source>
        <dbReference type="PROSITE" id="PS50893"/>
    </source>
</evidence>
<dbReference type="InterPro" id="IPR003439">
    <property type="entry name" value="ABC_transporter-like_ATP-bd"/>
</dbReference>
<dbReference type="InterPro" id="IPR027417">
    <property type="entry name" value="P-loop_NTPase"/>
</dbReference>
<organism evidence="5 6">
    <name type="scientific">Lactobacillus xylocopicola</name>
    <dbReference type="NCBI Taxonomy" id="2976676"/>
    <lineage>
        <taxon>Bacteria</taxon>
        <taxon>Bacillati</taxon>
        <taxon>Bacillota</taxon>
        <taxon>Bacilli</taxon>
        <taxon>Lactobacillales</taxon>
        <taxon>Lactobacillaceae</taxon>
        <taxon>Lactobacillus</taxon>
    </lineage>
</organism>